<dbReference type="KEGG" id="malv:MALV_22550"/>
<keyword evidence="2" id="KW-0812">Transmembrane</keyword>
<evidence type="ECO:0000313" key="3">
    <source>
        <dbReference type="EMBL" id="BBX27130.1"/>
    </source>
</evidence>
<feature type="compositionally biased region" description="Low complexity" evidence="1">
    <location>
        <begin position="311"/>
        <end position="324"/>
    </location>
</feature>
<keyword evidence="2" id="KW-1133">Transmembrane helix</keyword>
<feature type="compositionally biased region" description="Polar residues" evidence="1">
    <location>
        <begin position="1"/>
        <end position="11"/>
    </location>
</feature>
<proteinExistence type="predicted"/>
<keyword evidence="2" id="KW-0472">Membrane</keyword>
<organism evidence="3 4">
    <name type="scientific">Mycolicibacterium alvei</name>
    <dbReference type="NCBI Taxonomy" id="67081"/>
    <lineage>
        <taxon>Bacteria</taxon>
        <taxon>Bacillati</taxon>
        <taxon>Actinomycetota</taxon>
        <taxon>Actinomycetes</taxon>
        <taxon>Mycobacteriales</taxon>
        <taxon>Mycobacteriaceae</taxon>
        <taxon>Mycolicibacterium</taxon>
    </lineage>
</organism>
<dbReference type="RefSeq" id="WP_235683001.1">
    <property type="nucleotide sequence ID" value="NZ_AP022565.1"/>
</dbReference>
<dbReference type="AlphaFoldDB" id="A0A6N4UQH8"/>
<sequence length="333" mass="36373">MAGLTESTRAAESSGGAPPNYGQVGEVTEPMLVAAVDQNTAPKATSSGARTSIGWLVCGGLGGLAIICFLLFIPGELGSKAEWFFGAVVFVVVMVTMWLTLTIQRQAKYDIARADERLRRELAAADERSALELALTQKWHRAQMESQQKLHDAELVAQRELARTERDNLLDQLQKQAMIEVSRAVGAHTRMLATLWTEGATQLRNPDHDERETAMNALFEQISQVVSDVSVELDNAHLLSQDDRLQDALHRVNDAVLMAIQVAEDLHADVIEGRIPETNPIPAVQRLLHERATAARRLAWSLLRSGLRDNTTASSADPATSAEALNPATSAER</sequence>
<evidence type="ECO:0000256" key="2">
    <source>
        <dbReference type="SAM" id="Phobius"/>
    </source>
</evidence>
<dbReference type="EMBL" id="AP022565">
    <property type="protein sequence ID" value="BBX27130.1"/>
    <property type="molecule type" value="Genomic_DNA"/>
</dbReference>
<accession>A0A6N4UQH8</accession>
<gene>
    <name evidence="3" type="ORF">MALV_22550</name>
</gene>
<name>A0A6N4UQH8_9MYCO</name>
<keyword evidence="4" id="KW-1185">Reference proteome</keyword>
<evidence type="ECO:0000313" key="4">
    <source>
        <dbReference type="Proteomes" id="UP000466906"/>
    </source>
</evidence>
<evidence type="ECO:0000256" key="1">
    <source>
        <dbReference type="SAM" id="MobiDB-lite"/>
    </source>
</evidence>
<reference evidence="3 4" key="1">
    <citation type="journal article" date="2019" name="Emerg. Microbes Infect.">
        <title>Comprehensive subspecies identification of 175 nontuberculous mycobacteria species based on 7547 genomic profiles.</title>
        <authorList>
            <person name="Matsumoto Y."/>
            <person name="Kinjo T."/>
            <person name="Motooka D."/>
            <person name="Nabeya D."/>
            <person name="Jung N."/>
            <person name="Uechi K."/>
            <person name="Horii T."/>
            <person name="Iida T."/>
            <person name="Fujita J."/>
            <person name="Nakamura S."/>
        </authorList>
    </citation>
    <scope>NUCLEOTIDE SEQUENCE [LARGE SCALE GENOMIC DNA]</scope>
    <source>
        <strain evidence="3 4">JCM 12272</strain>
    </source>
</reference>
<feature type="transmembrane region" description="Helical" evidence="2">
    <location>
        <begin position="53"/>
        <end position="72"/>
    </location>
</feature>
<feature type="region of interest" description="Disordered" evidence="1">
    <location>
        <begin position="1"/>
        <end position="22"/>
    </location>
</feature>
<feature type="transmembrane region" description="Helical" evidence="2">
    <location>
        <begin position="84"/>
        <end position="103"/>
    </location>
</feature>
<dbReference type="Proteomes" id="UP000466906">
    <property type="component" value="Chromosome"/>
</dbReference>
<feature type="region of interest" description="Disordered" evidence="1">
    <location>
        <begin position="309"/>
        <end position="333"/>
    </location>
</feature>
<protein>
    <submittedName>
        <fullName evidence="3">Uncharacterized protein</fullName>
    </submittedName>
</protein>